<evidence type="ECO:0000256" key="1">
    <source>
        <dbReference type="SAM" id="MobiDB-lite"/>
    </source>
</evidence>
<sequence>MTSLISPRPHNDCNPPEPSLNRPPSLPPSLCRRPSLTSPPTSASTWPSPSSSQSSVSYLSFHTAFLIQTEGHVFSFAGLWAASDAAKFLNLQQDRALTLHLTLPYQYVLK</sequence>
<evidence type="ECO:0000313" key="3">
    <source>
        <dbReference type="Proteomes" id="UP001187192"/>
    </source>
</evidence>
<feature type="region of interest" description="Disordered" evidence="1">
    <location>
        <begin position="1"/>
        <end position="55"/>
    </location>
</feature>
<dbReference type="AlphaFoldDB" id="A0AA88DW48"/>
<reference evidence="2" key="1">
    <citation type="submission" date="2023-07" db="EMBL/GenBank/DDBJ databases">
        <title>draft genome sequence of fig (Ficus carica).</title>
        <authorList>
            <person name="Takahashi T."/>
            <person name="Nishimura K."/>
        </authorList>
    </citation>
    <scope>NUCLEOTIDE SEQUENCE</scope>
</reference>
<gene>
    <name evidence="2" type="ORF">TIFTF001_031774</name>
</gene>
<evidence type="ECO:0000313" key="2">
    <source>
        <dbReference type="EMBL" id="GMN62698.1"/>
    </source>
</evidence>
<feature type="compositionally biased region" description="Low complexity" evidence="1">
    <location>
        <begin position="19"/>
        <end position="55"/>
    </location>
</feature>
<keyword evidence="3" id="KW-1185">Reference proteome</keyword>
<protein>
    <submittedName>
        <fullName evidence="2">Uncharacterized protein</fullName>
    </submittedName>
</protein>
<dbReference type="Proteomes" id="UP001187192">
    <property type="component" value="Unassembled WGS sequence"/>
</dbReference>
<name>A0AA88DW48_FICCA</name>
<comment type="caution">
    <text evidence="2">The sequence shown here is derived from an EMBL/GenBank/DDBJ whole genome shotgun (WGS) entry which is preliminary data.</text>
</comment>
<organism evidence="2 3">
    <name type="scientific">Ficus carica</name>
    <name type="common">Common fig</name>
    <dbReference type="NCBI Taxonomy" id="3494"/>
    <lineage>
        <taxon>Eukaryota</taxon>
        <taxon>Viridiplantae</taxon>
        <taxon>Streptophyta</taxon>
        <taxon>Embryophyta</taxon>
        <taxon>Tracheophyta</taxon>
        <taxon>Spermatophyta</taxon>
        <taxon>Magnoliopsida</taxon>
        <taxon>eudicotyledons</taxon>
        <taxon>Gunneridae</taxon>
        <taxon>Pentapetalae</taxon>
        <taxon>rosids</taxon>
        <taxon>fabids</taxon>
        <taxon>Rosales</taxon>
        <taxon>Moraceae</taxon>
        <taxon>Ficeae</taxon>
        <taxon>Ficus</taxon>
    </lineage>
</organism>
<proteinExistence type="predicted"/>
<accession>A0AA88DW48</accession>
<dbReference type="EMBL" id="BTGU01000133">
    <property type="protein sequence ID" value="GMN62698.1"/>
    <property type="molecule type" value="Genomic_DNA"/>
</dbReference>